<dbReference type="InterPro" id="IPR001128">
    <property type="entry name" value="Cyt_P450"/>
</dbReference>
<accession>A0ABR2ZMV5</accession>
<keyword evidence="9" id="KW-0560">Oxidoreductase</keyword>
<comment type="similarity">
    <text evidence="4">Belongs to the cytochrome P450 family.</text>
</comment>
<keyword evidence="5" id="KW-0349">Heme</keyword>
<evidence type="ECO:0000256" key="6">
    <source>
        <dbReference type="ARBA" id="ARBA00022692"/>
    </source>
</evidence>
<keyword evidence="11" id="KW-0503">Monooxygenase</keyword>
<evidence type="ECO:0000313" key="14">
    <source>
        <dbReference type="Proteomes" id="UP001437256"/>
    </source>
</evidence>
<name>A0ABR2ZMV5_9AGAR</name>
<proteinExistence type="inferred from homology"/>
<organism evidence="13 14">
    <name type="scientific">Marasmius tenuissimus</name>
    <dbReference type="NCBI Taxonomy" id="585030"/>
    <lineage>
        <taxon>Eukaryota</taxon>
        <taxon>Fungi</taxon>
        <taxon>Dikarya</taxon>
        <taxon>Basidiomycota</taxon>
        <taxon>Agaricomycotina</taxon>
        <taxon>Agaricomycetes</taxon>
        <taxon>Agaricomycetidae</taxon>
        <taxon>Agaricales</taxon>
        <taxon>Marasmiineae</taxon>
        <taxon>Marasmiaceae</taxon>
        <taxon>Marasmius</taxon>
    </lineage>
</organism>
<evidence type="ECO:0000256" key="7">
    <source>
        <dbReference type="ARBA" id="ARBA00022723"/>
    </source>
</evidence>
<dbReference type="Pfam" id="PF00067">
    <property type="entry name" value="p450"/>
    <property type="match status" value="1"/>
</dbReference>
<sequence>MSRTALELIGQSGLGYSFDPLTDENSAHPYAAAMKELMPLIGRTLWARVYFLLPVVRMFSPRLLRFFATYLPIPALRRGKELSDYMWDVSTEIYYGMLRTLEDDDNVARKQIGGQKDIISVLINEYKKASIDRNNLEELELIGQANTTSNALSRIIHLLSQHLDVQTKLREEIRAARITQGWKDISYDELVCLPLLDAICRETLRLYAPISRVLRMAKKDTVVPLSTPVRCTDGSLVSEILVPANTNIYISILNSNRNIDLWGPDALEWKPESGFKFAQLEMKVVLSHLVEMFEFTPSGKEIYWENNVIANPTVKTERGSFQLPLKVSLAK</sequence>
<dbReference type="EMBL" id="JBBXMP010000097">
    <property type="protein sequence ID" value="KAL0062738.1"/>
    <property type="molecule type" value="Genomic_DNA"/>
</dbReference>
<keyword evidence="10" id="KW-0408">Iron</keyword>
<evidence type="ECO:0000256" key="3">
    <source>
        <dbReference type="ARBA" id="ARBA00004721"/>
    </source>
</evidence>
<comment type="caution">
    <text evidence="13">The sequence shown here is derived from an EMBL/GenBank/DDBJ whole genome shotgun (WGS) entry which is preliminary data.</text>
</comment>
<evidence type="ECO:0000256" key="5">
    <source>
        <dbReference type="ARBA" id="ARBA00022617"/>
    </source>
</evidence>
<dbReference type="Gene3D" id="1.10.630.10">
    <property type="entry name" value="Cytochrome P450"/>
    <property type="match status" value="1"/>
</dbReference>
<dbReference type="InterPro" id="IPR036396">
    <property type="entry name" value="Cyt_P450_sf"/>
</dbReference>
<evidence type="ECO:0000256" key="4">
    <source>
        <dbReference type="ARBA" id="ARBA00010617"/>
    </source>
</evidence>
<reference evidence="13 14" key="1">
    <citation type="submission" date="2024-05" db="EMBL/GenBank/DDBJ databases">
        <title>A draft genome resource for the thread blight pathogen Marasmius tenuissimus strain MS-2.</title>
        <authorList>
            <person name="Yulfo-Soto G.E."/>
            <person name="Baruah I.K."/>
            <person name="Amoako-Attah I."/>
            <person name="Bukari Y."/>
            <person name="Meinhardt L.W."/>
            <person name="Bailey B.A."/>
            <person name="Cohen S.P."/>
        </authorList>
    </citation>
    <scope>NUCLEOTIDE SEQUENCE [LARGE SCALE GENOMIC DNA]</scope>
    <source>
        <strain evidence="13 14">MS-2</strain>
    </source>
</reference>
<evidence type="ECO:0000256" key="2">
    <source>
        <dbReference type="ARBA" id="ARBA00004370"/>
    </source>
</evidence>
<comment type="cofactor">
    <cofactor evidence="1">
        <name>heme</name>
        <dbReference type="ChEBI" id="CHEBI:30413"/>
    </cofactor>
</comment>
<dbReference type="PANTHER" id="PTHR24305:SF166">
    <property type="entry name" value="CYTOCHROME P450 12A4, MITOCHONDRIAL-RELATED"/>
    <property type="match status" value="1"/>
</dbReference>
<evidence type="ECO:0000256" key="1">
    <source>
        <dbReference type="ARBA" id="ARBA00001971"/>
    </source>
</evidence>
<protein>
    <recommendedName>
        <fullName evidence="15">Cytochrome P450</fullName>
    </recommendedName>
</protein>
<gene>
    <name evidence="13" type="ORF">AAF712_010360</name>
</gene>
<evidence type="ECO:0000256" key="10">
    <source>
        <dbReference type="ARBA" id="ARBA00023004"/>
    </source>
</evidence>
<keyword evidence="12" id="KW-0472">Membrane</keyword>
<comment type="subcellular location">
    <subcellularLocation>
        <location evidence="2">Membrane</location>
    </subcellularLocation>
</comment>
<dbReference type="InterPro" id="IPR050121">
    <property type="entry name" value="Cytochrome_P450_monoxygenase"/>
</dbReference>
<keyword evidence="8" id="KW-1133">Transmembrane helix</keyword>
<evidence type="ECO:0000256" key="9">
    <source>
        <dbReference type="ARBA" id="ARBA00023002"/>
    </source>
</evidence>
<evidence type="ECO:0000313" key="13">
    <source>
        <dbReference type="EMBL" id="KAL0062738.1"/>
    </source>
</evidence>
<dbReference type="SUPFAM" id="SSF48264">
    <property type="entry name" value="Cytochrome P450"/>
    <property type="match status" value="1"/>
</dbReference>
<comment type="pathway">
    <text evidence="3">Secondary metabolite biosynthesis; terpenoid biosynthesis.</text>
</comment>
<dbReference type="Proteomes" id="UP001437256">
    <property type="component" value="Unassembled WGS sequence"/>
</dbReference>
<evidence type="ECO:0000256" key="12">
    <source>
        <dbReference type="ARBA" id="ARBA00023136"/>
    </source>
</evidence>
<keyword evidence="6" id="KW-0812">Transmembrane</keyword>
<evidence type="ECO:0000256" key="11">
    <source>
        <dbReference type="ARBA" id="ARBA00023033"/>
    </source>
</evidence>
<keyword evidence="14" id="KW-1185">Reference proteome</keyword>
<evidence type="ECO:0000256" key="8">
    <source>
        <dbReference type="ARBA" id="ARBA00022989"/>
    </source>
</evidence>
<keyword evidence="7" id="KW-0479">Metal-binding</keyword>
<evidence type="ECO:0008006" key="15">
    <source>
        <dbReference type="Google" id="ProtNLM"/>
    </source>
</evidence>
<dbReference type="PANTHER" id="PTHR24305">
    <property type="entry name" value="CYTOCHROME P450"/>
    <property type="match status" value="1"/>
</dbReference>